<dbReference type="Proteomes" id="UP001238096">
    <property type="component" value="Chromosome"/>
</dbReference>
<evidence type="ECO:0000256" key="3">
    <source>
        <dbReference type="ARBA" id="ARBA00022801"/>
    </source>
</evidence>
<comment type="subunit">
    <text evidence="5">Heterooligomer composed of large and small subunits.</text>
</comment>
<dbReference type="Pfam" id="PF02601">
    <property type="entry name" value="Exonuc_VII_L"/>
    <property type="match status" value="1"/>
</dbReference>
<evidence type="ECO:0000256" key="1">
    <source>
        <dbReference type="ARBA" id="ARBA00022490"/>
    </source>
</evidence>
<evidence type="ECO:0000256" key="4">
    <source>
        <dbReference type="ARBA" id="ARBA00022839"/>
    </source>
</evidence>
<accession>A0ABY9LIS8</accession>
<sequence length="442" mass="50186">MADYLSVTELTKYLKMKFDRDPYLERVYLTGQVSNFRKRPNHQYFSIKDETAVIQATMWAGSYRKLGFDLEEGMKINLIGRVQLYEPAGTYSIIIESAQPDGIGALAIQFEQLKAKLSSQGYFDEDHKQLLPQFVKKIGVVTSSSGAVIRDIITTVSRRFPGVDILLFPTKVQGEGAAAQVVDNIKKANQRDDLDLLIVGRGGGSIEDLWAFNEEEVVHAIFESKLPIISSVGHETDVTLADFVADKRAATPTAAAELATPVTKADILVWIKERQNRAFQANTRLIKQKQEEVFKLSQSIIFRQPQRLYDAYLQKLDRLTGDLINHYKQNLTDASQKEMAIKHRLLSLDLISKINRYQDRLTSLNQSLAYNTQKHYDKKLARFEKAQDSLLSLDIKRIIARGYALVRKNNEVVASVKDIQKNDLLSIEMKDGYIEVEVEHVN</sequence>
<gene>
    <name evidence="5 9" type="primary">xseA</name>
    <name evidence="9" type="ORF">N1496_09080</name>
</gene>
<evidence type="ECO:0000313" key="9">
    <source>
        <dbReference type="EMBL" id="WMB28065.1"/>
    </source>
</evidence>
<dbReference type="EC" id="3.1.11.6" evidence="5"/>
<dbReference type="CDD" id="cd04489">
    <property type="entry name" value="ExoVII_LU_OBF"/>
    <property type="match status" value="1"/>
</dbReference>
<evidence type="ECO:0000259" key="8">
    <source>
        <dbReference type="Pfam" id="PF13742"/>
    </source>
</evidence>
<keyword evidence="3 5" id="KW-0378">Hydrolase</keyword>
<dbReference type="InterPro" id="IPR003753">
    <property type="entry name" value="Exonuc_VII_L"/>
</dbReference>
<protein>
    <recommendedName>
        <fullName evidence="5">Exodeoxyribonuclease 7 large subunit</fullName>
        <ecNumber evidence="5">3.1.11.6</ecNumber>
    </recommendedName>
    <alternativeName>
        <fullName evidence="5">Exodeoxyribonuclease VII large subunit</fullName>
        <shortName evidence="5">Exonuclease VII large subunit</shortName>
    </alternativeName>
</protein>
<keyword evidence="4 5" id="KW-0269">Exonuclease</keyword>
<proteinExistence type="inferred from homology"/>
<dbReference type="GO" id="GO:0008855">
    <property type="term" value="F:exodeoxyribonuclease VII activity"/>
    <property type="evidence" value="ECO:0007669"/>
    <property type="project" value="UniProtKB-EC"/>
</dbReference>
<keyword evidence="2 5" id="KW-0540">Nuclease</keyword>
<evidence type="ECO:0000313" key="10">
    <source>
        <dbReference type="Proteomes" id="UP001238096"/>
    </source>
</evidence>
<comment type="catalytic activity">
    <reaction evidence="5 6">
        <text>Exonucleolytic cleavage in either 5'- to 3'- or 3'- to 5'-direction to yield nucleoside 5'-phosphates.</text>
        <dbReference type="EC" id="3.1.11.6"/>
    </reaction>
</comment>
<keyword evidence="1 5" id="KW-0963">Cytoplasm</keyword>
<dbReference type="PANTHER" id="PTHR30008">
    <property type="entry name" value="EXODEOXYRIBONUCLEASE 7 LARGE SUBUNIT"/>
    <property type="match status" value="1"/>
</dbReference>
<keyword evidence="10" id="KW-1185">Reference proteome</keyword>
<comment type="similarity">
    <text evidence="5 6">Belongs to the XseA family.</text>
</comment>
<evidence type="ECO:0000259" key="7">
    <source>
        <dbReference type="Pfam" id="PF02601"/>
    </source>
</evidence>
<dbReference type="InterPro" id="IPR025824">
    <property type="entry name" value="OB-fold_nuc-bd_dom"/>
</dbReference>
<evidence type="ECO:0000256" key="6">
    <source>
        <dbReference type="RuleBase" id="RU004355"/>
    </source>
</evidence>
<organism evidence="9 10">
    <name type="scientific">Streptococcus didelphis</name>
    <dbReference type="NCBI Taxonomy" id="102886"/>
    <lineage>
        <taxon>Bacteria</taxon>
        <taxon>Bacillati</taxon>
        <taxon>Bacillota</taxon>
        <taxon>Bacilli</taxon>
        <taxon>Lactobacillales</taxon>
        <taxon>Streptococcaceae</taxon>
        <taxon>Streptococcus</taxon>
    </lineage>
</organism>
<dbReference type="EMBL" id="CP110509">
    <property type="protein sequence ID" value="WMB28065.1"/>
    <property type="molecule type" value="Genomic_DNA"/>
</dbReference>
<dbReference type="Pfam" id="PF13742">
    <property type="entry name" value="tRNA_anti_2"/>
    <property type="match status" value="1"/>
</dbReference>
<evidence type="ECO:0000256" key="2">
    <source>
        <dbReference type="ARBA" id="ARBA00022722"/>
    </source>
</evidence>
<comment type="subcellular location">
    <subcellularLocation>
        <location evidence="5 6">Cytoplasm</location>
    </subcellularLocation>
</comment>
<dbReference type="HAMAP" id="MF_00378">
    <property type="entry name" value="Exonuc_7_L"/>
    <property type="match status" value="1"/>
</dbReference>
<dbReference type="PANTHER" id="PTHR30008:SF0">
    <property type="entry name" value="EXODEOXYRIBONUCLEASE 7 LARGE SUBUNIT"/>
    <property type="match status" value="1"/>
</dbReference>
<reference evidence="10" key="1">
    <citation type="submission" date="2022-10" db="EMBL/GenBank/DDBJ databases">
        <title>Streptococcus didelphis as causative of fatal infections in opossums (Didelphis albiventris).</title>
        <authorList>
            <person name="Breyer G.M."/>
            <person name="Da Silva M.E.R.J."/>
            <person name="Siqueira F.M."/>
        </authorList>
    </citation>
    <scope>NUCLEOTIDE SEQUENCE [LARGE SCALE GENOMIC DNA]</scope>
    <source>
        <strain evidence="10">LBVP101/21</strain>
    </source>
</reference>
<evidence type="ECO:0000256" key="5">
    <source>
        <dbReference type="HAMAP-Rule" id="MF_00378"/>
    </source>
</evidence>
<feature type="domain" description="OB-fold nucleic acid binding" evidence="8">
    <location>
        <begin position="5"/>
        <end position="97"/>
    </location>
</feature>
<comment type="function">
    <text evidence="5">Bidirectionally degrades single-stranded DNA into large acid-insoluble oligonucleotides, which are then degraded further into small acid-soluble oligonucleotides.</text>
</comment>
<name>A0ABY9LIS8_9STRE</name>
<dbReference type="RefSeq" id="WP_018366873.1">
    <property type="nucleotide sequence ID" value="NZ_CP110509.1"/>
</dbReference>
<dbReference type="InterPro" id="IPR020579">
    <property type="entry name" value="Exonuc_VII_lsu_C"/>
</dbReference>
<dbReference type="NCBIfam" id="TIGR00237">
    <property type="entry name" value="xseA"/>
    <property type="match status" value="1"/>
</dbReference>
<feature type="domain" description="Exonuclease VII large subunit C-terminal" evidence="7">
    <location>
        <begin position="122"/>
        <end position="436"/>
    </location>
</feature>